<dbReference type="GeneID" id="5973805"/>
<dbReference type="AlphaFoldDB" id="Q0UNV6"/>
<reference evidence="2" key="1">
    <citation type="journal article" date="2007" name="Plant Cell">
        <title>Dothideomycete-plant interactions illuminated by genome sequencing and EST analysis of the wheat pathogen Stagonospora nodorum.</title>
        <authorList>
            <person name="Hane J.K."/>
            <person name="Lowe R.G."/>
            <person name="Solomon P.S."/>
            <person name="Tan K.C."/>
            <person name="Schoch C.L."/>
            <person name="Spatafora J.W."/>
            <person name="Crous P.W."/>
            <person name="Kodira C."/>
            <person name="Birren B.W."/>
            <person name="Galagan J.E."/>
            <person name="Torriani S.F."/>
            <person name="McDonald B.A."/>
            <person name="Oliver R.P."/>
        </authorList>
    </citation>
    <scope>NUCLEOTIDE SEQUENCE [LARGE SCALE GENOMIC DNA]</scope>
    <source>
        <strain evidence="2">SN15 / ATCC MYA-4574 / FGSC 10173</strain>
    </source>
</reference>
<dbReference type="InParanoid" id="Q0UNV6"/>
<accession>Q0UNV6</accession>
<dbReference type="RefSeq" id="XP_001796926.1">
    <property type="nucleotide sequence ID" value="XM_001796874.1"/>
</dbReference>
<protein>
    <submittedName>
        <fullName evidence="1">Uncharacterized protein</fullName>
    </submittedName>
</protein>
<evidence type="ECO:0000313" key="2">
    <source>
        <dbReference type="Proteomes" id="UP000001055"/>
    </source>
</evidence>
<sequence length="38" mass="4308">MTELSRLQGTHKLQMLANDGIADTVVSTYRKEPRKAFT</sequence>
<proteinExistence type="predicted"/>
<dbReference type="KEGG" id="pno:SNOG_06558"/>
<evidence type="ECO:0000313" key="1">
    <source>
        <dbReference type="EMBL" id="EAT86389.1"/>
    </source>
</evidence>
<name>Q0UNV6_PHANO</name>
<dbReference type="Proteomes" id="UP000001055">
    <property type="component" value="Unassembled WGS sequence"/>
</dbReference>
<gene>
    <name evidence="1" type="ORF">SNOG_06558</name>
</gene>
<organism evidence="1 2">
    <name type="scientific">Phaeosphaeria nodorum (strain SN15 / ATCC MYA-4574 / FGSC 10173)</name>
    <name type="common">Glume blotch fungus</name>
    <name type="synonym">Parastagonospora nodorum</name>
    <dbReference type="NCBI Taxonomy" id="321614"/>
    <lineage>
        <taxon>Eukaryota</taxon>
        <taxon>Fungi</taxon>
        <taxon>Dikarya</taxon>
        <taxon>Ascomycota</taxon>
        <taxon>Pezizomycotina</taxon>
        <taxon>Dothideomycetes</taxon>
        <taxon>Pleosporomycetidae</taxon>
        <taxon>Pleosporales</taxon>
        <taxon>Pleosporineae</taxon>
        <taxon>Phaeosphaeriaceae</taxon>
        <taxon>Parastagonospora</taxon>
    </lineage>
</organism>
<dbReference type="EMBL" id="CH445333">
    <property type="protein sequence ID" value="EAT86389.1"/>
    <property type="molecule type" value="Genomic_DNA"/>
</dbReference>